<gene>
    <name evidence="9" type="ORF">IV73_GL001208</name>
</gene>
<feature type="transmembrane region" description="Helical" evidence="8">
    <location>
        <begin position="107"/>
        <end position="133"/>
    </location>
</feature>
<feature type="transmembrane region" description="Helical" evidence="8">
    <location>
        <begin position="36"/>
        <end position="54"/>
    </location>
</feature>
<keyword evidence="7 8" id="KW-0472">Membrane</keyword>
<evidence type="ECO:0000256" key="3">
    <source>
        <dbReference type="ARBA" id="ARBA00022448"/>
    </source>
</evidence>
<dbReference type="PANTHER" id="PTHR38438">
    <property type="entry name" value="RIBOFLAVIN TRANSPORTER RIBU"/>
    <property type="match status" value="1"/>
</dbReference>
<comment type="caution">
    <text evidence="9">The sequence shown here is derived from an EMBL/GenBank/DDBJ whole genome shotgun (WGS) entry which is preliminary data.</text>
</comment>
<dbReference type="Pfam" id="PF12822">
    <property type="entry name" value="ECF_trnsprt"/>
    <property type="match status" value="1"/>
</dbReference>
<feature type="transmembrane region" description="Helical" evidence="8">
    <location>
        <begin position="66"/>
        <end position="87"/>
    </location>
</feature>
<comment type="subcellular location">
    <subcellularLocation>
        <location evidence="1">Cell membrane</location>
        <topology evidence="1">Multi-pass membrane protein</topology>
    </subcellularLocation>
</comment>
<evidence type="ECO:0000256" key="4">
    <source>
        <dbReference type="ARBA" id="ARBA00022475"/>
    </source>
</evidence>
<evidence type="ECO:0000256" key="8">
    <source>
        <dbReference type="SAM" id="Phobius"/>
    </source>
</evidence>
<keyword evidence="10" id="KW-1185">Reference proteome</keyword>
<evidence type="ECO:0000256" key="6">
    <source>
        <dbReference type="ARBA" id="ARBA00022989"/>
    </source>
</evidence>
<keyword evidence="4" id="KW-1003">Cell membrane</keyword>
<evidence type="ECO:0000313" key="9">
    <source>
        <dbReference type="EMBL" id="KRN74700.1"/>
    </source>
</evidence>
<evidence type="ECO:0000256" key="2">
    <source>
        <dbReference type="ARBA" id="ARBA00005540"/>
    </source>
</evidence>
<dbReference type="PIRSF" id="PIRSF037778">
    <property type="entry name" value="UCP037778_transp_RibU"/>
    <property type="match status" value="1"/>
</dbReference>
<sequence length="144" mass="16560">MGLVLLDLKSSYGILFLRSLLKLLIANAGINDYIGLPMNILGYMLLLFVLNWCLQQKNWRPWMRHTTALIFGTFSLTIAMILLNYLYALPLYAQFANFNIRQIFGVWNYLLVMVVPFNLLEGVILIGLSLVLLPAIQRIVRRVN</sequence>
<keyword evidence="5 8" id="KW-0812">Transmembrane</keyword>
<dbReference type="Proteomes" id="UP000051655">
    <property type="component" value="Unassembled WGS sequence"/>
</dbReference>
<dbReference type="InterPro" id="IPR024529">
    <property type="entry name" value="ECF_trnsprt_substrate-spec"/>
</dbReference>
<dbReference type="PANTHER" id="PTHR38438:SF1">
    <property type="entry name" value="RIBOFLAVIN TRANSPORTER RIBU"/>
    <property type="match status" value="1"/>
</dbReference>
<evidence type="ECO:0000256" key="1">
    <source>
        <dbReference type="ARBA" id="ARBA00004651"/>
    </source>
</evidence>
<dbReference type="PATRIC" id="fig|1616.3.peg.1240"/>
<keyword evidence="6 8" id="KW-1133">Transmembrane helix</keyword>
<proteinExistence type="inferred from homology"/>
<accession>A0A0R2JJ15</accession>
<comment type="similarity">
    <text evidence="2">Belongs to the prokaryotic riboflavin transporter (P-RFT) (TC 2.A.87) family.</text>
</comment>
<dbReference type="InterPro" id="IPR025720">
    <property type="entry name" value="RibU"/>
</dbReference>
<name>A0A0R2JJ15_9LACO</name>
<evidence type="ECO:0000256" key="7">
    <source>
        <dbReference type="ARBA" id="ARBA00023136"/>
    </source>
</evidence>
<dbReference type="Gene3D" id="1.10.1760.20">
    <property type="match status" value="1"/>
</dbReference>
<dbReference type="AlphaFoldDB" id="A0A0R2JJ15"/>
<dbReference type="EMBL" id="JQBP01000007">
    <property type="protein sequence ID" value="KRN74700.1"/>
    <property type="molecule type" value="Genomic_DNA"/>
</dbReference>
<evidence type="ECO:0000256" key="5">
    <source>
        <dbReference type="ARBA" id="ARBA00022692"/>
    </source>
</evidence>
<organism evidence="9 10">
    <name type="scientific">Weissella kandleri</name>
    <dbReference type="NCBI Taxonomy" id="1616"/>
    <lineage>
        <taxon>Bacteria</taxon>
        <taxon>Bacillati</taxon>
        <taxon>Bacillota</taxon>
        <taxon>Bacilli</taxon>
        <taxon>Lactobacillales</taxon>
        <taxon>Lactobacillaceae</taxon>
        <taxon>Weissella</taxon>
    </lineage>
</organism>
<reference evidence="9 10" key="1">
    <citation type="journal article" date="2015" name="Genome Announc.">
        <title>Expanding the biotechnology potential of lactobacilli through comparative genomics of 213 strains and associated genera.</title>
        <authorList>
            <person name="Sun Z."/>
            <person name="Harris H.M."/>
            <person name="McCann A."/>
            <person name="Guo C."/>
            <person name="Argimon S."/>
            <person name="Zhang W."/>
            <person name="Yang X."/>
            <person name="Jeffery I.B."/>
            <person name="Cooney J.C."/>
            <person name="Kagawa T.F."/>
            <person name="Liu W."/>
            <person name="Song Y."/>
            <person name="Salvetti E."/>
            <person name="Wrobel A."/>
            <person name="Rasinkangas P."/>
            <person name="Parkhill J."/>
            <person name="Rea M.C."/>
            <person name="O'Sullivan O."/>
            <person name="Ritari J."/>
            <person name="Douillard F.P."/>
            <person name="Paul Ross R."/>
            <person name="Yang R."/>
            <person name="Briner A.E."/>
            <person name="Felis G.E."/>
            <person name="de Vos W.M."/>
            <person name="Barrangou R."/>
            <person name="Klaenhammer T.R."/>
            <person name="Caufield P.W."/>
            <person name="Cui Y."/>
            <person name="Zhang H."/>
            <person name="O'Toole P.W."/>
        </authorList>
    </citation>
    <scope>NUCLEOTIDE SEQUENCE [LARGE SCALE GENOMIC DNA]</scope>
    <source>
        <strain evidence="9 10">DSM 20593</strain>
    </source>
</reference>
<dbReference type="GO" id="GO:0032217">
    <property type="term" value="F:riboflavin transmembrane transporter activity"/>
    <property type="evidence" value="ECO:0007669"/>
    <property type="project" value="InterPro"/>
</dbReference>
<evidence type="ECO:0000313" key="10">
    <source>
        <dbReference type="Proteomes" id="UP000051655"/>
    </source>
</evidence>
<keyword evidence="3" id="KW-0813">Transport</keyword>
<dbReference type="STRING" id="1616.IV73_GL001208"/>
<dbReference type="GO" id="GO:0005886">
    <property type="term" value="C:plasma membrane"/>
    <property type="evidence" value="ECO:0007669"/>
    <property type="project" value="UniProtKB-SubCell"/>
</dbReference>
<evidence type="ECO:0008006" key="11">
    <source>
        <dbReference type="Google" id="ProtNLM"/>
    </source>
</evidence>
<protein>
    <recommendedName>
        <fullName evidence="11">Riboflavin transporter</fullName>
    </recommendedName>
</protein>